<dbReference type="EnsemblPlants" id="OGLUM03G27600.2">
    <property type="protein sequence ID" value="OGLUM03G27600.2"/>
    <property type="gene ID" value="OGLUM03G27600"/>
</dbReference>
<dbReference type="Proteomes" id="UP000026961">
    <property type="component" value="Chromosome 3"/>
</dbReference>
<dbReference type="HOGENOM" id="CLU_1301391_0_0_1"/>
<reference evidence="1" key="1">
    <citation type="submission" date="2015-04" db="UniProtKB">
        <authorList>
            <consortium name="EnsemblPlants"/>
        </authorList>
    </citation>
    <scope>IDENTIFICATION</scope>
</reference>
<dbReference type="Gramene" id="OGLUM03G27600.2">
    <property type="protein sequence ID" value="OGLUM03G27600.2"/>
    <property type="gene ID" value="OGLUM03G27600"/>
</dbReference>
<dbReference type="AlphaFoldDB" id="A0A0D9ZAT9"/>
<accession>A0A0D9ZAT9</accession>
<name>A0A0D9ZAT9_9ORYZ</name>
<proteinExistence type="predicted"/>
<protein>
    <submittedName>
        <fullName evidence="1">Uncharacterized protein</fullName>
    </submittedName>
</protein>
<evidence type="ECO:0000313" key="2">
    <source>
        <dbReference type="Proteomes" id="UP000026961"/>
    </source>
</evidence>
<organism evidence="1">
    <name type="scientific">Oryza glumipatula</name>
    <dbReference type="NCBI Taxonomy" id="40148"/>
    <lineage>
        <taxon>Eukaryota</taxon>
        <taxon>Viridiplantae</taxon>
        <taxon>Streptophyta</taxon>
        <taxon>Embryophyta</taxon>
        <taxon>Tracheophyta</taxon>
        <taxon>Spermatophyta</taxon>
        <taxon>Magnoliopsida</taxon>
        <taxon>Liliopsida</taxon>
        <taxon>Poales</taxon>
        <taxon>Poaceae</taxon>
        <taxon>BOP clade</taxon>
        <taxon>Oryzoideae</taxon>
        <taxon>Oryzeae</taxon>
        <taxon>Oryzinae</taxon>
        <taxon>Oryza</taxon>
    </lineage>
</organism>
<evidence type="ECO:0000313" key="1">
    <source>
        <dbReference type="EnsemblPlants" id="OGLUM03G27600.2"/>
    </source>
</evidence>
<keyword evidence="2" id="KW-1185">Reference proteome</keyword>
<reference evidence="1" key="2">
    <citation type="submission" date="2018-05" db="EMBL/GenBank/DDBJ databases">
        <title>OgluRS3 (Oryza glumaepatula Reference Sequence Version 3).</title>
        <authorList>
            <person name="Zhang J."/>
            <person name="Kudrna D."/>
            <person name="Lee S."/>
            <person name="Talag J."/>
            <person name="Welchert J."/>
            <person name="Wing R.A."/>
        </authorList>
    </citation>
    <scope>NUCLEOTIDE SEQUENCE [LARGE SCALE GENOMIC DNA]</scope>
</reference>
<sequence>MATTNWIFKNGSEAKNGLAFTATTRFSRGSTLVINGEDRCHHVRNYSPAISALGSAISIGWSKHNPSAQCLRTWPPSSSCSGATHHRLFPEHLHSHLSSPDYSCPLLSSILPAARRHHRMRRCDGGARLAAAPHGGECHWIRPPRARWSPDLAALSSGAAGSGRHKLGYGGPARGVAATVGLPPQAGGFLSWHDEVRNCLWLAMCMLSKYWKSSVPFLKDTSDIKKVVMVLRKARLCSELRDE</sequence>